<evidence type="ECO:0000256" key="3">
    <source>
        <dbReference type="ARBA" id="ARBA00022801"/>
    </source>
</evidence>
<dbReference type="eggNOG" id="COG0265">
    <property type="taxonomic scope" value="Bacteria"/>
</dbReference>
<dbReference type="PRINTS" id="PR00834">
    <property type="entry name" value="PROTEASES2C"/>
</dbReference>
<feature type="domain" description="PDZ" evidence="4">
    <location>
        <begin position="301"/>
        <end position="383"/>
    </location>
</feature>
<evidence type="ECO:0000259" key="4">
    <source>
        <dbReference type="PROSITE" id="PS50106"/>
    </source>
</evidence>
<dbReference type="SUPFAM" id="SSF50156">
    <property type="entry name" value="PDZ domain-like"/>
    <property type="match status" value="1"/>
</dbReference>
<accession>Q115C2</accession>
<dbReference type="InterPro" id="IPR048172">
    <property type="entry name" value="HhoA_HhoB_HtrA-like"/>
</dbReference>
<dbReference type="AlphaFoldDB" id="Q115C2"/>
<dbReference type="PROSITE" id="PS50106">
    <property type="entry name" value="PDZ"/>
    <property type="match status" value="1"/>
</dbReference>
<sequence>MALSFKQLTLYFSLLSIGTATGWLGHHYLEANKWSNDSDVISSVVKKQAQPSTPNSGNNLVSFSHHNFIAEAVKKVGPSVVRIDAAKKLTTEAPEALKNPLLKRFFGENLPVPEERTKRGTGSGVIISSDGRLITNAHVVHGANTVKVTLKDGRVFDGVVKGVDSLTDIAIIKIEATDLPEVSIGKSEQLIPGQWAIAIGNPLGLDNTVTVGIISAIGRTSSQVGIPDKRVRFLQTDAAINPGNSGGPLLNDQGEVIGINTAIRANAQGLGFAIPIETAKRIADELFVYGKIEHPFLGISMVDLTPEVKDEINRKLDTKIKDNQGVVIMRVIEDSPAQKAGLRQGDVIQKVGGVVVKSPTEVQQEVEKSLVGKNLAVEVIRNRKIAKILVKPDAFPEPLELELKE</sequence>
<gene>
    <name evidence="5" type="ordered locus">Tery_1624</name>
</gene>
<dbReference type="HOGENOM" id="CLU_020120_1_2_3"/>
<dbReference type="OrthoDB" id="495674at2"/>
<dbReference type="InterPro" id="IPR009003">
    <property type="entry name" value="Peptidase_S1_PA"/>
</dbReference>
<evidence type="ECO:0000256" key="2">
    <source>
        <dbReference type="ARBA" id="ARBA00022670"/>
    </source>
</evidence>
<organism evidence="5">
    <name type="scientific">Trichodesmium erythraeum (strain IMS101)</name>
    <dbReference type="NCBI Taxonomy" id="203124"/>
    <lineage>
        <taxon>Bacteria</taxon>
        <taxon>Bacillati</taxon>
        <taxon>Cyanobacteriota</taxon>
        <taxon>Cyanophyceae</taxon>
        <taxon>Oscillatoriophycideae</taxon>
        <taxon>Oscillatoriales</taxon>
        <taxon>Microcoleaceae</taxon>
        <taxon>Trichodesmium</taxon>
    </lineage>
</organism>
<dbReference type="Pfam" id="PF13180">
    <property type="entry name" value="PDZ_2"/>
    <property type="match status" value="1"/>
</dbReference>
<dbReference type="RefSeq" id="WP_011611277.1">
    <property type="nucleotide sequence ID" value="NC_008312.1"/>
</dbReference>
<dbReference type="PANTHER" id="PTHR22939:SF129">
    <property type="entry name" value="SERINE PROTEASE HTRA2, MITOCHONDRIAL"/>
    <property type="match status" value="1"/>
</dbReference>
<protein>
    <submittedName>
        <fullName evidence="5">Peptidase S1 and S6, chymotrypsin/Hap</fullName>
    </submittedName>
</protein>
<dbReference type="InterPro" id="IPR001478">
    <property type="entry name" value="PDZ"/>
</dbReference>
<reference evidence="5" key="1">
    <citation type="submission" date="2006-06" db="EMBL/GenBank/DDBJ databases">
        <title>Complete sequence of Trichodesmium erythraeum IMS101.</title>
        <authorList>
            <consortium name="US DOE Joint Genome Institute"/>
            <person name="Copeland A."/>
            <person name="Lucas S."/>
            <person name="Lapidus A."/>
            <person name="Barry K."/>
            <person name="Detter J.C."/>
            <person name="Glavina del Rio T."/>
            <person name="Hammon N."/>
            <person name="Israni S."/>
            <person name="Dalin E."/>
            <person name="Tice H."/>
            <person name="Pitluck S."/>
            <person name="Kiss H."/>
            <person name="Munk A.C."/>
            <person name="Brettin T."/>
            <person name="Bruce D."/>
            <person name="Han C."/>
            <person name="Tapia R."/>
            <person name="Gilna P."/>
            <person name="Schmutz J."/>
            <person name="Larimer F."/>
            <person name="Land M."/>
            <person name="Hauser L."/>
            <person name="Kyrpides N."/>
            <person name="Kim E."/>
            <person name="Richardson P."/>
        </authorList>
    </citation>
    <scope>NUCLEOTIDE SEQUENCE [LARGE SCALE GENOMIC DNA]</scope>
    <source>
        <strain evidence="5">IMS101</strain>
    </source>
</reference>
<dbReference type="PANTHER" id="PTHR22939">
    <property type="entry name" value="SERINE PROTEASE FAMILY S1C HTRA-RELATED"/>
    <property type="match status" value="1"/>
</dbReference>
<dbReference type="Gene3D" id="2.30.42.10">
    <property type="match status" value="1"/>
</dbReference>
<name>Q115C2_TRIEI</name>
<dbReference type="NCBIfam" id="NF041521">
    <property type="entry name" value="HhoA_HhoB_HtrA"/>
    <property type="match status" value="1"/>
</dbReference>
<keyword evidence="2" id="KW-0645">Protease</keyword>
<dbReference type="SMART" id="SM00228">
    <property type="entry name" value="PDZ"/>
    <property type="match status" value="1"/>
</dbReference>
<dbReference type="KEGG" id="ter:Tery_1624"/>
<proteinExistence type="inferred from homology"/>
<dbReference type="STRING" id="203124.Tery_1624"/>
<dbReference type="InterPro" id="IPR036034">
    <property type="entry name" value="PDZ_sf"/>
</dbReference>
<comment type="similarity">
    <text evidence="1">Belongs to the peptidase S1C family.</text>
</comment>
<dbReference type="Pfam" id="PF13365">
    <property type="entry name" value="Trypsin_2"/>
    <property type="match status" value="1"/>
</dbReference>
<dbReference type="Gene3D" id="2.40.10.120">
    <property type="match status" value="1"/>
</dbReference>
<dbReference type="GO" id="GO:0004252">
    <property type="term" value="F:serine-type endopeptidase activity"/>
    <property type="evidence" value="ECO:0007669"/>
    <property type="project" value="InterPro"/>
</dbReference>
<dbReference type="EMBL" id="CP000393">
    <property type="protein sequence ID" value="ABG50902.1"/>
    <property type="molecule type" value="Genomic_DNA"/>
</dbReference>
<keyword evidence="3" id="KW-0378">Hydrolase</keyword>
<evidence type="ECO:0000313" key="5">
    <source>
        <dbReference type="EMBL" id="ABG50902.1"/>
    </source>
</evidence>
<dbReference type="InterPro" id="IPR001940">
    <property type="entry name" value="Peptidase_S1C"/>
</dbReference>
<dbReference type="SUPFAM" id="SSF50494">
    <property type="entry name" value="Trypsin-like serine proteases"/>
    <property type="match status" value="1"/>
</dbReference>
<dbReference type="GO" id="GO:0006508">
    <property type="term" value="P:proteolysis"/>
    <property type="evidence" value="ECO:0007669"/>
    <property type="project" value="UniProtKB-KW"/>
</dbReference>
<evidence type="ECO:0000256" key="1">
    <source>
        <dbReference type="ARBA" id="ARBA00010541"/>
    </source>
</evidence>